<name>A0A5J4VN09_9EUKA</name>
<organism evidence="1 2">
    <name type="scientific">Streblomastix strix</name>
    <dbReference type="NCBI Taxonomy" id="222440"/>
    <lineage>
        <taxon>Eukaryota</taxon>
        <taxon>Metamonada</taxon>
        <taxon>Preaxostyla</taxon>
        <taxon>Oxymonadida</taxon>
        <taxon>Streblomastigidae</taxon>
        <taxon>Streblomastix</taxon>
    </lineage>
</organism>
<sequence length="206" mass="24283">MKNRLGECNNEIQQALLDILPLREQQRINVMNHYFHVSGLFDYIQKLIIKKITEEELKEQEEDDEILLPYTIGLLKLSIACLDRIQLKDELITQLVNYGYINVMVDEFSTSGGLDKLRVSVLQIRLRIFLNLLAFLWKDRRFRTKPFMLKDAQEQYEDQGGEEELEAWIINIKTKSDVFQLDNSIILKQKLLNCFQDVGNRAVKQF</sequence>
<protein>
    <submittedName>
        <fullName evidence="1">Uncharacterized protein</fullName>
    </submittedName>
</protein>
<accession>A0A5J4VN09</accession>
<evidence type="ECO:0000313" key="2">
    <source>
        <dbReference type="Proteomes" id="UP000324800"/>
    </source>
</evidence>
<proteinExistence type="predicted"/>
<dbReference type="AlphaFoldDB" id="A0A5J4VN09"/>
<evidence type="ECO:0000313" key="1">
    <source>
        <dbReference type="EMBL" id="KAA6383998.1"/>
    </source>
</evidence>
<gene>
    <name evidence="1" type="ORF">EZS28_020475</name>
</gene>
<dbReference type="Proteomes" id="UP000324800">
    <property type="component" value="Unassembled WGS sequence"/>
</dbReference>
<reference evidence="1 2" key="1">
    <citation type="submission" date="2019-03" db="EMBL/GenBank/DDBJ databases">
        <title>Single cell metagenomics reveals metabolic interactions within the superorganism composed of flagellate Streblomastix strix and complex community of Bacteroidetes bacteria on its surface.</title>
        <authorList>
            <person name="Treitli S.C."/>
            <person name="Kolisko M."/>
            <person name="Husnik F."/>
            <person name="Keeling P."/>
            <person name="Hampl V."/>
        </authorList>
    </citation>
    <scope>NUCLEOTIDE SEQUENCE [LARGE SCALE GENOMIC DNA]</scope>
    <source>
        <strain evidence="1">ST1C</strain>
    </source>
</reference>
<dbReference type="EMBL" id="SNRW01005971">
    <property type="protein sequence ID" value="KAA6383998.1"/>
    <property type="molecule type" value="Genomic_DNA"/>
</dbReference>
<comment type="caution">
    <text evidence="1">The sequence shown here is derived from an EMBL/GenBank/DDBJ whole genome shotgun (WGS) entry which is preliminary data.</text>
</comment>